<dbReference type="GO" id="GO:0000166">
    <property type="term" value="F:nucleotide binding"/>
    <property type="evidence" value="ECO:0007669"/>
    <property type="project" value="InterPro"/>
</dbReference>
<dbReference type="RefSeq" id="WP_188912556.1">
    <property type="nucleotide sequence ID" value="NZ_BMIQ01000009.1"/>
</dbReference>
<feature type="domain" description="GFO/IDH/MocA-like oxidoreductase" evidence="3">
    <location>
        <begin position="131"/>
        <end position="272"/>
    </location>
</feature>
<dbReference type="AlphaFoldDB" id="A0A917A0B9"/>
<accession>A0A917A0B9</accession>
<protein>
    <submittedName>
        <fullName evidence="4">Oxidoreductase</fullName>
    </submittedName>
</protein>
<dbReference type="EMBL" id="BMIQ01000009">
    <property type="protein sequence ID" value="GGE20905.1"/>
    <property type="molecule type" value="Genomic_DNA"/>
</dbReference>
<reference evidence="4" key="2">
    <citation type="submission" date="2020-09" db="EMBL/GenBank/DDBJ databases">
        <authorList>
            <person name="Sun Q."/>
            <person name="Zhou Y."/>
        </authorList>
    </citation>
    <scope>NUCLEOTIDE SEQUENCE</scope>
    <source>
        <strain evidence="4">CGMCC 1.15367</strain>
    </source>
</reference>
<gene>
    <name evidence="4" type="primary">ThuB</name>
    <name evidence="4" type="ORF">GCM10011390_45240</name>
</gene>
<reference evidence="4" key="1">
    <citation type="journal article" date="2014" name="Int. J. Syst. Evol. Microbiol.">
        <title>Complete genome sequence of Corynebacterium casei LMG S-19264T (=DSM 44701T), isolated from a smear-ripened cheese.</title>
        <authorList>
            <consortium name="US DOE Joint Genome Institute (JGI-PGF)"/>
            <person name="Walter F."/>
            <person name="Albersmeier A."/>
            <person name="Kalinowski J."/>
            <person name="Ruckert C."/>
        </authorList>
    </citation>
    <scope>NUCLEOTIDE SEQUENCE</scope>
    <source>
        <strain evidence="4">CGMCC 1.15367</strain>
    </source>
</reference>
<keyword evidence="5" id="KW-1185">Reference proteome</keyword>
<organism evidence="4 5">
    <name type="scientific">Aureimonas endophytica</name>
    <dbReference type="NCBI Taxonomy" id="2027858"/>
    <lineage>
        <taxon>Bacteria</taxon>
        <taxon>Pseudomonadati</taxon>
        <taxon>Pseudomonadota</taxon>
        <taxon>Alphaproteobacteria</taxon>
        <taxon>Hyphomicrobiales</taxon>
        <taxon>Aurantimonadaceae</taxon>
        <taxon>Aureimonas</taxon>
    </lineage>
</organism>
<evidence type="ECO:0000259" key="3">
    <source>
        <dbReference type="Pfam" id="PF22725"/>
    </source>
</evidence>
<dbReference type="Proteomes" id="UP000644699">
    <property type="component" value="Unassembled WGS sequence"/>
</dbReference>
<dbReference type="InterPro" id="IPR055170">
    <property type="entry name" value="GFO_IDH_MocA-like_dom"/>
</dbReference>
<dbReference type="GO" id="GO:0016491">
    <property type="term" value="F:oxidoreductase activity"/>
    <property type="evidence" value="ECO:0007669"/>
    <property type="project" value="UniProtKB-KW"/>
</dbReference>
<dbReference type="InterPro" id="IPR050463">
    <property type="entry name" value="Gfo/Idh/MocA_oxidrdct_glycsds"/>
</dbReference>
<dbReference type="InterPro" id="IPR000683">
    <property type="entry name" value="Gfo/Idh/MocA-like_OxRdtase_N"/>
</dbReference>
<name>A0A917A0B9_9HYPH</name>
<dbReference type="InterPro" id="IPR036291">
    <property type="entry name" value="NAD(P)-bd_dom_sf"/>
</dbReference>
<dbReference type="SUPFAM" id="SSF51735">
    <property type="entry name" value="NAD(P)-binding Rossmann-fold domains"/>
    <property type="match status" value="1"/>
</dbReference>
<feature type="domain" description="Gfo/Idh/MocA-like oxidoreductase N-terminal" evidence="2">
    <location>
        <begin position="5"/>
        <end position="122"/>
    </location>
</feature>
<keyword evidence="1" id="KW-0560">Oxidoreductase</keyword>
<evidence type="ECO:0000256" key="1">
    <source>
        <dbReference type="ARBA" id="ARBA00023002"/>
    </source>
</evidence>
<dbReference type="SUPFAM" id="SSF55347">
    <property type="entry name" value="Glyceraldehyde-3-phosphate dehydrogenase-like, C-terminal domain"/>
    <property type="match status" value="1"/>
</dbReference>
<dbReference type="Gene3D" id="3.30.360.10">
    <property type="entry name" value="Dihydrodipicolinate Reductase, domain 2"/>
    <property type="match status" value="1"/>
</dbReference>
<comment type="caution">
    <text evidence="4">The sequence shown here is derived from an EMBL/GenBank/DDBJ whole genome shotgun (WGS) entry which is preliminary data.</text>
</comment>
<proteinExistence type="predicted"/>
<evidence type="ECO:0000313" key="4">
    <source>
        <dbReference type="EMBL" id="GGE20905.1"/>
    </source>
</evidence>
<dbReference type="Pfam" id="PF22725">
    <property type="entry name" value="GFO_IDH_MocA_C3"/>
    <property type="match status" value="1"/>
</dbReference>
<dbReference type="PANTHER" id="PTHR43818:SF11">
    <property type="entry name" value="BCDNA.GH03377"/>
    <property type="match status" value="1"/>
</dbReference>
<dbReference type="Gene3D" id="3.40.50.720">
    <property type="entry name" value="NAD(P)-binding Rossmann-like Domain"/>
    <property type="match status" value="1"/>
</dbReference>
<evidence type="ECO:0000259" key="2">
    <source>
        <dbReference type="Pfam" id="PF01408"/>
    </source>
</evidence>
<sequence>MTEKRIAILGTGSIAHKHAEHFSVIPGCRLVAAVDTNLDRAKIFAEMHAIPQVFASVEDLVAWGEFDAAVNSTPDAAHYPTTMQLIAARKAIFCEKPLAVNHRDAMTMTEAAEEAGLIAMVNLTYRNAHAIQTARRMVESGEIGTIRHVEASYLQSWLTGRHWGDWRTDERWLWRLSSAHGSKGVVGDIGVHILDFVTFGTNLDIVGLSAKLRTFDKAEGNRIGAYDLDVNDSCAMTIELANGALGVVHMSRFATGRRNDLDLVVHGEKGALKVWADHENSRLEVCLGPDIETQTWKLVDCPPTPKNAERFVIALLSGENGEPTFRRAAEVQKLLDLCFAADEEGRRLAVD</sequence>
<evidence type="ECO:0000313" key="5">
    <source>
        <dbReference type="Proteomes" id="UP000644699"/>
    </source>
</evidence>
<dbReference type="PANTHER" id="PTHR43818">
    <property type="entry name" value="BCDNA.GH03377"/>
    <property type="match status" value="1"/>
</dbReference>
<dbReference type="Pfam" id="PF01408">
    <property type="entry name" value="GFO_IDH_MocA"/>
    <property type="match status" value="1"/>
</dbReference>